<dbReference type="PANTHER" id="PTHR15549">
    <property type="entry name" value="PAIRED IMMUNOGLOBULIN-LIKE TYPE 2 RECEPTOR"/>
    <property type="match status" value="1"/>
</dbReference>
<feature type="region of interest" description="Disordered" evidence="5">
    <location>
        <begin position="1"/>
        <end position="153"/>
    </location>
</feature>
<feature type="region of interest" description="Disordered" evidence="5">
    <location>
        <begin position="368"/>
        <end position="498"/>
    </location>
</feature>
<dbReference type="EMBL" id="MU167433">
    <property type="protein sequence ID" value="KAG0140572.1"/>
    <property type="molecule type" value="Genomic_DNA"/>
</dbReference>
<feature type="compositionally biased region" description="Low complexity" evidence="5">
    <location>
        <begin position="97"/>
        <end position="111"/>
    </location>
</feature>
<evidence type="ECO:0000256" key="5">
    <source>
        <dbReference type="SAM" id="MobiDB-lite"/>
    </source>
</evidence>
<dbReference type="AlphaFoldDB" id="A0A9P6T629"/>
<sequence length="597" mass="65623">MLGRLQPQALLHHLHKREGGDSSDPSSQSAKTTTTSHNNTNSEIAPWTRSAPPKTYAAHNDTRVAKDSSEWASSRDSSHWPDVSATAHKEADDQVSSKKQFQSKQQTSFKSEPSSRNQTSVKGSTTHANATQSETHTNSTEIEDSNSGSDLGLTMFNSTATNVTATLRDQSQLPTGASLSPSGLPPPDSNSSSAASVLQTQKDSEPSNTHHKPSTGAICGIVFGIIAAMIFIGFLGFCLKSYKRKHRHYGNRYHLRNHSSTDSNKAVRDRSSFTGEFGAHDPFAGPPESARTAVRRSDGFPRGDWLGFGLGKCPSRRPSYLNLARPDIKPQISAPIIEHPPPLMHRSLSSHSAGVPVSCMSAVVRRMSSNAQPPQNQPYPFRRESSTRDPYHQRGSVLSVRNPDIEEDRITIDDDDEPKRVNQQVQLNHHPPSSSELHYQDLPVGSTSDSDESLSQRRATEKSLPVSQPYRRSPWGELDPHSVSNESSSFVPEHNPTELEEGEAIFSGPEIMRRTQAAIDAHISHLSRSTRYSQDSEERLEVESPTDPAVRLGSATPTSLVFVSFGADRRSTYSERSRHSFQAGPLQATEWVDEDLI</sequence>
<feature type="compositionally biased region" description="Basic and acidic residues" evidence="5">
    <location>
        <begin position="381"/>
        <end position="392"/>
    </location>
</feature>
<gene>
    <name evidence="7" type="ORF">CROQUDRAFT_674568</name>
</gene>
<comment type="caution">
    <text evidence="7">The sequence shown here is derived from an EMBL/GenBank/DDBJ whole genome shotgun (WGS) entry which is preliminary data.</text>
</comment>
<accession>A0A9P6T629</accession>
<protein>
    <submittedName>
        <fullName evidence="7">Uncharacterized protein</fullName>
    </submittedName>
</protein>
<keyword evidence="2 6" id="KW-0812">Transmembrane</keyword>
<feature type="compositionally biased region" description="Polar residues" evidence="5">
    <location>
        <begin position="112"/>
        <end position="153"/>
    </location>
</feature>
<evidence type="ECO:0000256" key="3">
    <source>
        <dbReference type="ARBA" id="ARBA00022989"/>
    </source>
</evidence>
<feature type="compositionally biased region" description="Basic and acidic residues" evidence="5">
    <location>
        <begin position="60"/>
        <end position="69"/>
    </location>
</feature>
<dbReference type="GO" id="GO:0071944">
    <property type="term" value="C:cell periphery"/>
    <property type="evidence" value="ECO:0007669"/>
    <property type="project" value="UniProtKB-ARBA"/>
</dbReference>
<evidence type="ECO:0000256" key="6">
    <source>
        <dbReference type="SAM" id="Phobius"/>
    </source>
</evidence>
<feature type="compositionally biased region" description="Basic and acidic residues" evidence="5">
    <location>
        <begin position="87"/>
        <end position="96"/>
    </location>
</feature>
<feature type="region of interest" description="Disordered" evidence="5">
    <location>
        <begin position="173"/>
        <end position="213"/>
    </location>
</feature>
<evidence type="ECO:0000256" key="1">
    <source>
        <dbReference type="ARBA" id="ARBA00004167"/>
    </source>
</evidence>
<dbReference type="GO" id="GO:0016020">
    <property type="term" value="C:membrane"/>
    <property type="evidence" value="ECO:0007669"/>
    <property type="project" value="UniProtKB-SubCell"/>
</dbReference>
<feature type="transmembrane region" description="Helical" evidence="6">
    <location>
        <begin position="215"/>
        <end position="239"/>
    </location>
</feature>
<dbReference type="Proteomes" id="UP000886653">
    <property type="component" value="Unassembled WGS sequence"/>
</dbReference>
<comment type="subcellular location">
    <subcellularLocation>
        <location evidence="1">Membrane</location>
        <topology evidence="1">Single-pass membrane protein</topology>
    </subcellularLocation>
</comment>
<evidence type="ECO:0000256" key="2">
    <source>
        <dbReference type="ARBA" id="ARBA00022692"/>
    </source>
</evidence>
<feature type="compositionally biased region" description="Polar residues" evidence="5">
    <location>
        <begin position="421"/>
        <end position="437"/>
    </location>
</feature>
<feature type="compositionally biased region" description="Basic and acidic residues" evidence="5">
    <location>
        <begin position="408"/>
        <end position="420"/>
    </location>
</feature>
<feature type="compositionally biased region" description="Low complexity" evidence="5">
    <location>
        <begin position="32"/>
        <end position="42"/>
    </location>
</feature>
<evidence type="ECO:0000256" key="4">
    <source>
        <dbReference type="ARBA" id="ARBA00023136"/>
    </source>
</evidence>
<proteinExistence type="predicted"/>
<name>A0A9P6T629_9BASI</name>
<evidence type="ECO:0000313" key="8">
    <source>
        <dbReference type="Proteomes" id="UP000886653"/>
    </source>
</evidence>
<keyword evidence="8" id="KW-1185">Reference proteome</keyword>
<keyword evidence="4 6" id="KW-0472">Membrane</keyword>
<feature type="region of interest" description="Disordered" evidence="5">
    <location>
        <begin position="526"/>
        <end position="553"/>
    </location>
</feature>
<dbReference type="OrthoDB" id="2507385at2759"/>
<reference evidence="7" key="1">
    <citation type="submission" date="2013-11" db="EMBL/GenBank/DDBJ databases">
        <title>Genome sequence of the fusiform rust pathogen reveals effectors for host alternation and coevolution with pine.</title>
        <authorList>
            <consortium name="DOE Joint Genome Institute"/>
            <person name="Smith K."/>
            <person name="Pendleton A."/>
            <person name="Kubisiak T."/>
            <person name="Anderson C."/>
            <person name="Salamov A."/>
            <person name="Aerts A."/>
            <person name="Riley R."/>
            <person name="Clum A."/>
            <person name="Lindquist E."/>
            <person name="Ence D."/>
            <person name="Campbell M."/>
            <person name="Kronenberg Z."/>
            <person name="Feau N."/>
            <person name="Dhillon B."/>
            <person name="Hamelin R."/>
            <person name="Burleigh J."/>
            <person name="Smith J."/>
            <person name="Yandell M."/>
            <person name="Nelson C."/>
            <person name="Grigoriev I."/>
            <person name="Davis J."/>
        </authorList>
    </citation>
    <scope>NUCLEOTIDE SEQUENCE</scope>
    <source>
        <strain evidence="7">G11</strain>
    </source>
</reference>
<organism evidence="7 8">
    <name type="scientific">Cronartium quercuum f. sp. fusiforme G11</name>
    <dbReference type="NCBI Taxonomy" id="708437"/>
    <lineage>
        <taxon>Eukaryota</taxon>
        <taxon>Fungi</taxon>
        <taxon>Dikarya</taxon>
        <taxon>Basidiomycota</taxon>
        <taxon>Pucciniomycotina</taxon>
        <taxon>Pucciniomycetes</taxon>
        <taxon>Pucciniales</taxon>
        <taxon>Coleosporiaceae</taxon>
        <taxon>Cronartium</taxon>
    </lineage>
</organism>
<keyword evidence="3 6" id="KW-1133">Transmembrane helix</keyword>
<dbReference type="InterPro" id="IPR051694">
    <property type="entry name" value="Immunoregulatory_rcpt-like"/>
</dbReference>
<evidence type="ECO:0000313" key="7">
    <source>
        <dbReference type="EMBL" id="KAG0140572.1"/>
    </source>
</evidence>